<comment type="caution">
    <text evidence="2">The sequence shown here is derived from an EMBL/GenBank/DDBJ whole genome shotgun (WGS) entry which is preliminary data.</text>
</comment>
<gene>
    <name evidence="2" type="ORF">SIK69_20770</name>
</gene>
<evidence type="ECO:0000313" key="2">
    <source>
        <dbReference type="EMBL" id="MDX6042628.1"/>
    </source>
</evidence>
<evidence type="ECO:0000313" key="3">
    <source>
        <dbReference type="Proteomes" id="UP001275664"/>
    </source>
</evidence>
<accession>A0ABU4QTN2</accession>
<name>A0ABU4QTN2_9ENTR</name>
<dbReference type="Proteomes" id="UP001275664">
    <property type="component" value="Unassembled WGS sequence"/>
</dbReference>
<organism evidence="2 3">
    <name type="scientific">Scandinavium lactucae</name>
    <dbReference type="NCBI Taxonomy" id="3095028"/>
    <lineage>
        <taxon>Bacteria</taxon>
        <taxon>Pseudomonadati</taxon>
        <taxon>Pseudomonadota</taxon>
        <taxon>Gammaproteobacteria</taxon>
        <taxon>Enterobacterales</taxon>
        <taxon>Enterobacteriaceae</taxon>
        <taxon>Scandinavium</taxon>
    </lineage>
</organism>
<proteinExistence type="predicted"/>
<dbReference type="EMBL" id="JAWXRD010000040">
    <property type="protein sequence ID" value="MDX6042628.1"/>
    <property type="molecule type" value="Genomic_DNA"/>
</dbReference>
<dbReference type="InterPro" id="IPR054191">
    <property type="entry name" value="DUF6896"/>
</dbReference>
<protein>
    <recommendedName>
        <fullName evidence="1">DUF6896 domain-containing protein</fullName>
    </recommendedName>
</protein>
<sequence length="327" mass="38346">MNENLYHLIIDFQCRVEDALKLMYRSGIQMPSSCNEWIDYDIPFSGELEGGVKYFKHGAGCRVDLNSGPVDFDFGEHGEIGGFNSWWLTAFAGSRLPIYGFINYSDVDDHLKQELENGHLLPLNQGLYYIAKVPFKYALDIDSRAPEDELPSRNQDRVLTLQIHYFETAELMLRNHNKLKQKMQKNGSLIHRDEFDMRVYLFTWLGFLGVVCEGFRNLNMRILLAKERPNEFKELILISDNIGKLMKENSNSLRIFRNNVFHLRENTESVRQFFDADVNRLQWARDLHAALSDFFSNYRVFCEVHYLINGRNGESDFTREKLTRQKK</sequence>
<dbReference type="Pfam" id="PF21837">
    <property type="entry name" value="DUF6896"/>
    <property type="match status" value="1"/>
</dbReference>
<dbReference type="RefSeq" id="WP_319786986.1">
    <property type="nucleotide sequence ID" value="NZ_JAWXRD010000040.1"/>
</dbReference>
<feature type="domain" description="DUF6896" evidence="1">
    <location>
        <begin position="6"/>
        <end position="129"/>
    </location>
</feature>
<reference evidence="2 3" key="1">
    <citation type="submission" date="2023-11" db="EMBL/GenBank/DDBJ databases">
        <title>Scandinavium wanjuensis sp. nov., isolated from lettuce South Korea.</title>
        <authorList>
            <person name="Park J."/>
            <person name="Park S."/>
            <person name="Oh K.K."/>
            <person name="Cho G.S."/>
            <person name="Franz C.M.A.P."/>
        </authorList>
    </citation>
    <scope>NUCLEOTIDE SEQUENCE [LARGE SCALE GENOMIC DNA]</scope>
    <source>
        <strain evidence="2 3">V105_6</strain>
    </source>
</reference>
<evidence type="ECO:0000259" key="1">
    <source>
        <dbReference type="Pfam" id="PF21837"/>
    </source>
</evidence>
<keyword evidence="3" id="KW-1185">Reference proteome</keyword>